<keyword evidence="3 8" id="KW-0812">Transmembrane</keyword>
<evidence type="ECO:0000256" key="8">
    <source>
        <dbReference type="SAM" id="Phobius"/>
    </source>
</evidence>
<dbReference type="GO" id="GO:0038023">
    <property type="term" value="F:signaling receptor activity"/>
    <property type="evidence" value="ECO:0007669"/>
    <property type="project" value="InterPro"/>
</dbReference>
<reference evidence="11" key="4">
    <citation type="submission" date="2025-09" db="UniProtKB">
        <authorList>
            <consortium name="Ensembl"/>
        </authorList>
    </citation>
    <scope>IDENTIFICATION</scope>
    <source>
        <strain evidence="11">HSOK</strain>
    </source>
</reference>
<keyword evidence="9" id="KW-0732">Signal</keyword>
<evidence type="ECO:0000256" key="1">
    <source>
        <dbReference type="ARBA" id="ARBA00004167"/>
    </source>
</evidence>
<evidence type="ECO:0000313" key="11">
    <source>
        <dbReference type="Ensembl" id="ENSORLP00015027904.1"/>
    </source>
</evidence>
<evidence type="ECO:0000256" key="2">
    <source>
        <dbReference type="ARBA" id="ARBA00008215"/>
    </source>
</evidence>
<comment type="subcellular location">
    <subcellularLocation>
        <location evidence="1">Membrane</location>
        <topology evidence="1">Single-pass membrane protein</topology>
    </subcellularLocation>
</comment>
<keyword evidence="5 8" id="KW-0472">Membrane</keyword>
<dbReference type="Ensembl" id="ENSORLT00015015729.1">
    <property type="protein sequence ID" value="ENSORLP00015027904.1"/>
    <property type="gene ID" value="ENSORLG00015010228.1"/>
</dbReference>
<evidence type="ECO:0000313" key="12">
    <source>
        <dbReference type="Proteomes" id="UP000265200"/>
    </source>
</evidence>
<reference evidence="11" key="3">
    <citation type="submission" date="2025-08" db="UniProtKB">
        <authorList>
            <consortium name="Ensembl"/>
        </authorList>
    </citation>
    <scope>IDENTIFICATION</scope>
    <source>
        <strain evidence="11">HSOK</strain>
    </source>
</reference>
<dbReference type="Proteomes" id="UP000265200">
    <property type="component" value="Chromosome 21"/>
</dbReference>
<evidence type="ECO:0000259" key="10">
    <source>
        <dbReference type="PROSITE" id="PS50835"/>
    </source>
</evidence>
<dbReference type="GO" id="GO:0009986">
    <property type="term" value="C:cell surface"/>
    <property type="evidence" value="ECO:0007669"/>
    <property type="project" value="UniProtKB-ARBA"/>
</dbReference>
<feature type="domain" description="Ig-like" evidence="10">
    <location>
        <begin position="29"/>
        <end position="146"/>
    </location>
</feature>
<dbReference type="Pfam" id="PF07686">
    <property type="entry name" value="V-set"/>
    <property type="match status" value="1"/>
</dbReference>
<dbReference type="AlphaFoldDB" id="A0A3P9J6R0"/>
<proteinExistence type="inferred from homology"/>
<dbReference type="InterPro" id="IPR036179">
    <property type="entry name" value="Ig-like_dom_sf"/>
</dbReference>
<evidence type="ECO:0000256" key="9">
    <source>
        <dbReference type="SAM" id="SignalP"/>
    </source>
</evidence>
<dbReference type="PROSITE" id="PS50835">
    <property type="entry name" value="IG_LIKE"/>
    <property type="match status" value="2"/>
</dbReference>
<feature type="domain" description="Ig-like" evidence="10">
    <location>
        <begin position="149"/>
        <end position="228"/>
    </location>
</feature>
<dbReference type="PANTHER" id="PTHR21462:SF2">
    <property type="entry name" value="CELL SURFACE GLYCOPROTEIN CD200 RECEPTOR 2"/>
    <property type="match status" value="1"/>
</dbReference>
<dbReference type="Gene3D" id="2.60.40.10">
    <property type="entry name" value="Immunoglobulins"/>
    <property type="match status" value="2"/>
</dbReference>
<comment type="similarity">
    <text evidence="2">Belongs to the CD200R family.</text>
</comment>
<evidence type="ECO:0000256" key="7">
    <source>
        <dbReference type="ARBA" id="ARBA00023180"/>
    </source>
</evidence>
<dbReference type="GO" id="GO:0016020">
    <property type="term" value="C:membrane"/>
    <property type="evidence" value="ECO:0007669"/>
    <property type="project" value="UniProtKB-SubCell"/>
</dbReference>
<keyword evidence="7" id="KW-0325">Glycoprotein</keyword>
<evidence type="ECO:0000256" key="3">
    <source>
        <dbReference type="ARBA" id="ARBA00022692"/>
    </source>
</evidence>
<feature type="signal peptide" evidence="9">
    <location>
        <begin position="1"/>
        <end position="20"/>
    </location>
</feature>
<accession>A0A3P9J6R0</accession>
<dbReference type="InterPro" id="IPR007110">
    <property type="entry name" value="Ig-like_dom"/>
</dbReference>
<evidence type="ECO:0000256" key="6">
    <source>
        <dbReference type="ARBA" id="ARBA00023157"/>
    </source>
</evidence>
<evidence type="ECO:0000256" key="4">
    <source>
        <dbReference type="ARBA" id="ARBA00022989"/>
    </source>
</evidence>
<organism evidence="11 12">
    <name type="scientific">Oryzias latipes</name>
    <name type="common">Japanese rice fish</name>
    <name type="synonym">Japanese killifish</name>
    <dbReference type="NCBI Taxonomy" id="8090"/>
    <lineage>
        <taxon>Eukaryota</taxon>
        <taxon>Metazoa</taxon>
        <taxon>Chordata</taxon>
        <taxon>Craniata</taxon>
        <taxon>Vertebrata</taxon>
        <taxon>Euteleostomi</taxon>
        <taxon>Actinopterygii</taxon>
        <taxon>Neopterygii</taxon>
        <taxon>Teleostei</taxon>
        <taxon>Neoteleostei</taxon>
        <taxon>Acanthomorphata</taxon>
        <taxon>Ovalentaria</taxon>
        <taxon>Atherinomorphae</taxon>
        <taxon>Beloniformes</taxon>
        <taxon>Adrianichthyidae</taxon>
        <taxon>Oryziinae</taxon>
        <taxon>Oryzias</taxon>
    </lineage>
</organism>
<protein>
    <recommendedName>
        <fullName evidence="10">Ig-like domain-containing protein</fullName>
    </recommendedName>
</protein>
<dbReference type="InterPro" id="IPR040012">
    <property type="entry name" value="CD200R"/>
</dbReference>
<dbReference type="InterPro" id="IPR013106">
    <property type="entry name" value="Ig_V-set"/>
</dbReference>
<feature type="chain" id="PRO_5018272930" description="Ig-like domain-containing protein" evidence="9">
    <location>
        <begin position="21"/>
        <end position="309"/>
    </location>
</feature>
<dbReference type="InterPro" id="IPR013783">
    <property type="entry name" value="Ig-like_fold"/>
</dbReference>
<reference evidence="11 12" key="2">
    <citation type="submission" date="2017-04" db="EMBL/GenBank/DDBJ databases">
        <title>CpG methylation of centromeres and impact of large insertions on vertebrate speciation.</title>
        <authorList>
            <person name="Ichikawa K."/>
            <person name="Yoshimura J."/>
            <person name="Morishita S."/>
        </authorList>
    </citation>
    <scope>NUCLEOTIDE SEQUENCE</scope>
    <source>
        <strain evidence="11 12">HSOK</strain>
    </source>
</reference>
<name>A0A3P9J6R0_ORYLA</name>
<dbReference type="PANTHER" id="PTHR21462">
    <property type="entry name" value="CELL SURFACE GLYCOPROTEIN OX2 RECEPTOR PRECURSOR"/>
    <property type="match status" value="1"/>
</dbReference>
<dbReference type="SUPFAM" id="SSF48726">
    <property type="entry name" value="Immunoglobulin"/>
    <property type="match status" value="1"/>
</dbReference>
<feature type="transmembrane region" description="Helical" evidence="8">
    <location>
        <begin position="242"/>
        <end position="265"/>
    </location>
</feature>
<dbReference type="GO" id="GO:0150077">
    <property type="term" value="P:regulation of neuroinflammatory response"/>
    <property type="evidence" value="ECO:0007669"/>
    <property type="project" value="InterPro"/>
</dbReference>
<sequence length="309" mass="34391">MMRPNPWILIMTILLSVAWSLERGTNENPSVNPTKTPQPSKYYANKSKVFNNGTNVNLTCSDKTWNEILHVIWNIYFRDHSCKITFSSSGEAGENSCRDGMSLQNTSSAQSYLYIPNFSTDDVGMYKCESVYRGGRENYNINVSITVAPKISAWLEYDGRKTVAVCRAEQGNPAANISWSPGENKSVMSINPSDGFFNVESRLSEEEFPENLTCIISHLLWNQDKTLVPDRSKMKAAAKAHLALTCTGAVGVALVILGGLVYFALKKPTLLSFCQQTDTSTSKPPMTSEDVEEVEPYASYVQRVNSIYN</sequence>
<evidence type="ECO:0000256" key="5">
    <source>
        <dbReference type="ARBA" id="ARBA00023136"/>
    </source>
</evidence>
<keyword evidence="6" id="KW-1015">Disulfide bond</keyword>
<keyword evidence="4 8" id="KW-1133">Transmembrane helix</keyword>
<reference key="1">
    <citation type="journal article" date="2007" name="Nature">
        <title>The medaka draft genome and insights into vertebrate genome evolution.</title>
        <authorList>
            <person name="Kasahara M."/>
            <person name="Naruse K."/>
            <person name="Sasaki S."/>
            <person name="Nakatani Y."/>
            <person name="Qu W."/>
            <person name="Ahsan B."/>
            <person name="Yamada T."/>
            <person name="Nagayasu Y."/>
            <person name="Doi K."/>
            <person name="Kasai Y."/>
            <person name="Jindo T."/>
            <person name="Kobayashi D."/>
            <person name="Shimada A."/>
            <person name="Toyoda A."/>
            <person name="Kuroki Y."/>
            <person name="Fujiyama A."/>
            <person name="Sasaki T."/>
            <person name="Shimizu A."/>
            <person name="Asakawa S."/>
            <person name="Shimizu N."/>
            <person name="Hashimoto S."/>
            <person name="Yang J."/>
            <person name="Lee Y."/>
            <person name="Matsushima K."/>
            <person name="Sugano S."/>
            <person name="Sakaizumi M."/>
            <person name="Narita T."/>
            <person name="Ohishi K."/>
            <person name="Haga S."/>
            <person name="Ohta F."/>
            <person name="Nomoto H."/>
            <person name="Nogata K."/>
            <person name="Morishita T."/>
            <person name="Endo T."/>
            <person name="Shin-I T."/>
            <person name="Takeda H."/>
            <person name="Morishita S."/>
            <person name="Kohara Y."/>
        </authorList>
    </citation>
    <scope>NUCLEOTIDE SEQUENCE [LARGE SCALE GENOMIC DNA]</scope>
    <source>
        <strain>Hd-rR</strain>
    </source>
</reference>